<evidence type="ECO:0000313" key="1">
    <source>
        <dbReference type="EMBL" id="GAG35155.1"/>
    </source>
</evidence>
<organism evidence="1">
    <name type="scientific">marine sediment metagenome</name>
    <dbReference type="NCBI Taxonomy" id="412755"/>
    <lineage>
        <taxon>unclassified sequences</taxon>
        <taxon>metagenomes</taxon>
        <taxon>ecological metagenomes</taxon>
    </lineage>
</organism>
<reference evidence="1" key="1">
    <citation type="journal article" date="2014" name="Front. Microbiol.">
        <title>High frequency of phylogenetically diverse reductive dehalogenase-homologous genes in deep subseafloor sedimentary metagenomes.</title>
        <authorList>
            <person name="Kawai M."/>
            <person name="Futagami T."/>
            <person name="Toyoda A."/>
            <person name="Takaki Y."/>
            <person name="Nishi S."/>
            <person name="Hori S."/>
            <person name="Arai W."/>
            <person name="Tsubouchi T."/>
            <person name="Morono Y."/>
            <person name="Uchiyama I."/>
            <person name="Ito T."/>
            <person name="Fujiyama A."/>
            <person name="Inagaki F."/>
            <person name="Takami H."/>
        </authorList>
    </citation>
    <scope>NUCLEOTIDE SEQUENCE</scope>
    <source>
        <strain evidence="1">Expedition CK06-06</strain>
    </source>
</reference>
<dbReference type="AlphaFoldDB" id="X0WWU3"/>
<comment type="caution">
    <text evidence="1">The sequence shown here is derived from an EMBL/GenBank/DDBJ whole genome shotgun (WGS) entry which is preliminary data.</text>
</comment>
<sequence>DLAPYTKLFKTMAALIRDRNAPADPAPATFADGVAGQAVLDAVRRSSAERRWVEIE</sequence>
<proteinExistence type="predicted"/>
<protein>
    <recommendedName>
        <fullName evidence="2">Gfo/Idh/MocA-like oxidoreductase C-terminal domain-containing protein</fullName>
    </recommendedName>
</protein>
<dbReference type="Gene3D" id="3.30.360.10">
    <property type="entry name" value="Dihydrodipicolinate Reductase, domain 2"/>
    <property type="match status" value="1"/>
</dbReference>
<gene>
    <name evidence="1" type="ORF">S01H1_68827</name>
</gene>
<evidence type="ECO:0008006" key="2">
    <source>
        <dbReference type="Google" id="ProtNLM"/>
    </source>
</evidence>
<name>X0WWU3_9ZZZZ</name>
<accession>X0WWU3</accession>
<feature type="non-terminal residue" evidence="1">
    <location>
        <position position="1"/>
    </location>
</feature>
<dbReference type="EMBL" id="BARS01045655">
    <property type="protein sequence ID" value="GAG35155.1"/>
    <property type="molecule type" value="Genomic_DNA"/>
</dbReference>